<feature type="compositionally biased region" description="Basic and acidic residues" evidence="2">
    <location>
        <begin position="665"/>
        <end position="676"/>
    </location>
</feature>
<dbReference type="Pfam" id="PF10145">
    <property type="entry name" value="PhageMin_Tail"/>
    <property type="match status" value="1"/>
</dbReference>
<dbReference type="RefSeq" id="WP_322854050.1">
    <property type="nucleotide sequence ID" value="NZ_JAYDCJ010000001.1"/>
</dbReference>
<dbReference type="InterPro" id="IPR010090">
    <property type="entry name" value="Phage_tape_meas"/>
</dbReference>
<protein>
    <submittedName>
        <fullName evidence="4">Phage tail tape measure protein</fullName>
    </submittedName>
</protein>
<feature type="domain" description="Phage tail tape measure protein" evidence="3">
    <location>
        <begin position="100"/>
        <end position="292"/>
    </location>
</feature>
<evidence type="ECO:0000313" key="4">
    <source>
        <dbReference type="EMBL" id="MEA1079530.1"/>
    </source>
</evidence>
<accession>A0ABU5NUP8</accession>
<dbReference type="EMBL" id="JAYDCJ010000001">
    <property type="protein sequence ID" value="MEA1079530.1"/>
    <property type="molecule type" value="Genomic_DNA"/>
</dbReference>
<organism evidence="4 5">
    <name type="scientific">Marinobacter qingdaonensis</name>
    <dbReference type="NCBI Taxonomy" id="3108486"/>
    <lineage>
        <taxon>Bacteria</taxon>
        <taxon>Pseudomonadati</taxon>
        <taxon>Pseudomonadota</taxon>
        <taxon>Gammaproteobacteria</taxon>
        <taxon>Pseudomonadales</taxon>
        <taxon>Marinobacteraceae</taxon>
        <taxon>Marinobacter</taxon>
    </lineage>
</organism>
<keyword evidence="1" id="KW-1188">Viral release from host cell</keyword>
<gene>
    <name evidence="4" type="ORF">U5822_02540</name>
</gene>
<keyword evidence="5" id="KW-1185">Reference proteome</keyword>
<evidence type="ECO:0000256" key="2">
    <source>
        <dbReference type="SAM" id="MobiDB-lite"/>
    </source>
</evidence>
<reference evidence="4 5" key="1">
    <citation type="submission" date="2023-12" db="EMBL/GenBank/DDBJ databases">
        <title>Marinobacter qingdaonensis sp. nov., isolated from the intertidal sediment of Qingdao, PR China.</title>
        <authorList>
            <person name="Li Y."/>
        </authorList>
    </citation>
    <scope>NUCLEOTIDE SEQUENCE [LARGE SCALE GENOMIC DNA]</scope>
    <source>
        <strain evidence="4 5">ASW11-75</strain>
    </source>
</reference>
<sequence>MAAKSTVEIVFGAIDRTGGTISRLGGQLEDMRGAADSVVSPLANVTDSILKLDAALAAISLAAAAFATKEAVALEASLIDLQKVLGDGQSASDYTDELVALSNEFGVASDVATQSAADFVQSGFTIEEALGLVSDQLIAMNAAELDAAQATSIIIRSLKGFGAEASDAGRLIDILNGVSNKYGVTVAELGEGFAKIAPLANTLGLSFEDVTKYLTPMIEATQSGSESANALKTVLSKLIKPTKDQADLLERELGIQLEVNGQRKSAARILEEVIAKSDRMTEAQKQSTAAILGGAEQASRLAILLNTSSVQADVYSVAMGSAGSAAAEFAVKTESAQFAINRLQTAFKNTGSTIGMEYIEQTKGIADATTGLLQSIQETSQGENADKLFSVLRSALEDLEADITAMAENLPEAFENVDLSGLLDAFGVAGDAIDEIFSIDVTDPAALSEAIQFVVDSLESLTRVSTEIFKELDKMFDLIIAGVDAFNQSGDGAKEMAGQILGMAKTAKIALGAMEGLTGAIDGLGTGLSLLAGASVLKTLGGLTAFNKITPIIAGTTAAVARLATSFTPLGLAVNVAAGAVALATTDFDDLWYSIQKLIGIETEQEKQHKKTMSAIDEMGESIAKLRKQYESGAIDSATYNKGVSEVSGVTRDWASNIKTAVSESEKLRDSSKKTGDAAGKQALEIEKTTKASESAAQAGEMLANSGVSVGTAFEEASEKLGVARNEIEELAFNDRLRLIEVAFDIQSEQARQKLDVMKAELGSVSDFFDSTGETIVQMFDQIGRRDGYDRERLGFLEEEQDRRGKIFRQQQDSLALAKRDLETQGLLTGSVQDLTGLLDLAAQNYGAKVGGSINSAFGATKNLVSETGNLVSRNLEATDSVDGLKLKLDEISAGVFKTAVDLDISRAKTALSSLENAGETALGTISSTGSLITKLVDKISDKSTGYFDRNKFSEILDQEVQMRQESIDTAKRVAEAQVSQAESMTRLNNARAEAFSDGRAQIEIKADGLAPELSLVLEKIVEMSHIEALAGGREYLLGEI</sequence>
<evidence type="ECO:0000259" key="3">
    <source>
        <dbReference type="Pfam" id="PF10145"/>
    </source>
</evidence>
<name>A0ABU5NUP8_9GAMM</name>
<comment type="caution">
    <text evidence="4">The sequence shown here is derived from an EMBL/GenBank/DDBJ whole genome shotgun (WGS) entry which is preliminary data.</text>
</comment>
<dbReference type="PANTHER" id="PTHR37813">
    <property type="entry name" value="FELS-2 PROPHAGE PROTEIN"/>
    <property type="match status" value="1"/>
</dbReference>
<evidence type="ECO:0000313" key="5">
    <source>
        <dbReference type="Proteomes" id="UP001305746"/>
    </source>
</evidence>
<feature type="region of interest" description="Disordered" evidence="2">
    <location>
        <begin position="665"/>
        <end position="684"/>
    </location>
</feature>
<dbReference type="PANTHER" id="PTHR37813:SF1">
    <property type="entry name" value="FELS-2 PROPHAGE PROTEIN"/>
    <property type="match status" value="1"/>
</dbReference>
<dbReference type="Proteomes" id="UP001305746">
    <property type="component" value="Unassembled WGS sequence"/>
</dbReference>
<evidence type="ECO:0000256" key="1">
    <source>
        <dbReference type="ARBA" id="ARBA00022612"/>
    </source>
</evidence>
<proteinExistence type="predicted"/>
<dbReference type="NCBIfam" id="TIGR01760">
    <property type="entry name" value="tape_meas_TP901"/>
    <property type="match status" value="1"/>
</dbReference>